<evidence type="ECO:0000313" key="1">
    <source>
        <dbReference type="EMBL" id="KAG1908240.1"/>
    </source>
</evidence>
<dbReference type="GeneID" id="64670684"/>
<organism evidence="1 2">
    <name type="scientific">Suillus fuscotomentosus</name>
    <dbReference type="NCBI Taxonomy" id="1912939"/>
    <lineage>
        <taxon>Eukaryota</taxon>
        <taxon>Fungi</taxon>
        <taxon>Dikarya</taxon>
        <taxon>Basidiomycota</taxon>
        <taxon>Agaricomycotina</taxon>
        <taxon>Agaricomycetes</taxon>
        <taxon>Agaricomycetidae</taxon>
        <taxon>Boletales</taxon>
        <taxon>Suillineae</taxon>
        <taxon>Suillaceae</taxon>
        <taxon>Suillus</taxon>
    </lineage>
</organism>
<accession>A0AAD4ELD8</accession>
<dbReference type="AlphaFoldDB" id="A0AAD4ELD8"/>
<dbReference type="Proteomes" id="UP001195769">
    <property type="component" value="Unassembled WGS sequence"/>
</dbReference>
<protein>
    <submittedName>
        <fullName evidence="1">Uncharacterized protein</fullName>
    </submittedName>
</protein>
<reference evidence="1" key="1">
    <citation type="journal article" date="2020" name="New Phytol.">
        <title>Comparative genomics reveals dynamic genome evolution in host specialist ectomycorrhizal fungi.</title>
        <authorList>
            <person name="Lofgren L.A."/>
            <person name="Nguyen N.H."/>
            <person name="Vilgalys R."/>
            <person name="Ruytinx J."/>
            <person name="Liao H.L."/>
            <person name="Branco S."/>
            <person name="Kuo A."/>
            <person name="LaButti K."/>
            <person name="Lipzen A."/>
            <person name="Andreopoulos W."/>
            <person name="Pangilinan J."/>
            <person name="Riley R."/>
            <person name="Hundley H."/>
            <person name="Na H."/>
            <person name="Barry K."/>
            <person name="Grigoriev I.V."/>
            <person name="Stajich J.E."/>
            <person name="Kennedy P.G."/>
        </authorList>
    </citation>
    <scope>NUCLEOTIDE SEQUENCE</scope>
    <source>
        <strain evidence="1">FC203</strain>
    </source>
</reference>
<keyword evidence="2" id="KW-1185">Reference proteome</keyword>
<name>A0AAD4ELD8_9AGAM</name>
<comment type="caution">
    <text evidence="1">The sequence shown here is derived from an EMBL/GenBank/DDBJ whole genome shotgun (WGS) entry which is preliminary data.</text>
</comment>
<gene>
    <name evidence="1" type="ORF">F5891DRAFT_973701</name>
</gene>
<evidence type="ECO:0000313" key="2">
    <source>
        <dbReference type="Proteomes" id="UP001195769"/>
    </source>
</evidence>
<dbReference type="RefSeq" id="XP_041233815.1">
    <property type="nucleotide sequence ID" value="XM_041376386.1"/>
</dbReference>
<proteinExistence type="predicted"/>
<dbReference type="EMBL" id="JABBWK010000001">
    <property type="protein sequence ID" value="KAG1908240.1"/>
    <property type="molecule type" value="Genomic_DNA"/>
</dbReference>
<sequence length="591" mass="65748">MIVKGIHCGVLKISSQVGSRPFAATVADGWTREGRSSQLGLHVGCALAPTIPSIIETNTRTTVEMRIVIRGESRTNNNDLARRAFIMAENYTADESPHLTGQVIHIFRGYAWSKVHNLGEARHEEECTWIINMVGPMASNLRDNLRPDSTIVIRTKLRTNFSCSQPQPADKAWYTTHGPPGITPAQRVPSTQVQVERADPGLTKASVWTTTVGIRCFPGTSECWEFADLFIRDVQDVQGRRTRLGRSDNLTFRDFRFLPRLLPNHRFLNERPLLVFAQLVSIPQSEQTIANHLSGLLGPVLADAARLLPSGGRGRKKADHVNVIVGHFVQARTGLMALPCLAIDEALSDVVLPSGCDRRLVPLLSAHFARVYGDQVTEVLRRPPPGCYACDNLDCSRVPWSALSIESLTRRLCTLSVDVLSQCICRLPFDGRPVLNTRSRTKSSNGLACHSASETIENRETPSIQVFPIAVDTSTIKPTLQSYYNRIQGYLITAYMDLAFLLYRASGAIYPRDAHREESGRTNNNDLARHPCIMAENYTTDESPHFTGQVIHIGRSYAWSKVYNLGEARHEEESLEADAGVAMINIPDRFR</sequence>